<dbReference type="SMART" id="SM00454">
    <property type="entry name" value="SAM"/>
    <property type="match status" value="3"/>
</dbReference>
<evidence type="ECO:0000256" key="1">
    <source>
        <dbReference type="SAM" id="Coils"/>
    </source>
</evidence>
<feature type="compositionally biased region" description="Basic and acidic residues" evidence="2">
    <location>
        <begin position="138"/>
        <end position="153"/>
    </location>
</feature>
<feature type="compositionally biased region" description="Pro residues" evidence="2">
    <location>
        <begin position="741"/>
        <end position="752"/>
    </location>
</feature>
<dbReference type="InterPro" id="IPR037614">
    <property type="entry name" value="Kazrin"/>
</dbReference>
<dbReference type="Pfam" id="PF07647">
    <property type="entry name" value="SAM_2"/>
    <property type="match status" value="1"/>
</dbReference>
<keyword evidence="1" id="KW-0175">Coiled coil</keyword>
<gene>
    <name evidence="3" type="ORF">CTOB1V02_LOCUS1242</name>
</gene>
<dbReference type="Pfam" id="PF25986">
    <property type="entry name" value="Kazrin"/>
    <property type="match status" value="1"/>
</dbReference>
<evidence type="ECO:0000313" key="3">
    <source>
        <dbReference type="EMBL" id="CAD7223252.1"/>
    </source>
</evidence>
<dbReference type="AlphaFoldDB" id="A0A7R8ZJ16"/>
<dbReference type="InterPro" id="IPR001660">
    <property type="entry name" value="SAM"/>
</dbReference>
<protein>
    <submittedName>
        <fullName evidence="3">Uncharacterized protein</fullName>
    </submittedName>
</protein>
<dbReference type="Pfam" id="PF00536">
    <property type="entry name" value="SAM_1"/>
    <property type="match status" value="2"/>
</dbReference>
<dbReference type="Gene3D" id="1.10.150.50">
    <property type="entry name" value="Transcription Factor, Ets-1"/>
    <property type="match status" value="3"/>
</dbReference>
<dbReference type="EMBL" id="OB660173">
    <property type="protein sequence ID" value="CAD7223252.1"/>
    <property type="molecule type" value="Genomic_DNA"/>
</dbReference>
<dbReference type="PANTHER" id="PTHR12776:SF1">
    <property type="entry name" value="KAZRIN"/>
    <property type="match status" value="1"/>
</dbReference>
<dbReference type="PANTHER" id="PTHR12776">
    <property type="entry name" value="KAZRIN-RELATED"/>
    <property type="match status" value="1"/>
</dbReference>
<feature type="compositionally biased region" description="Low complexity" evidence="2">
    <location>
        <begin position="681"/>
        <end position="696"/>
    </location>
</feature>
<proteinExistence type="predicted"/>
<dbReference type="PROSITE" id="PS50105">
    <property type="entry name" value="SAM_DOMAIN"/>
    <property type="match status" value="3"/>
</dbReference>
<organism evidence="3">
    <name type="scientific">Cyprideis torosa</name>
    <dbReference type="NCBI Taxonomy" id="163714"/>
    <lineage>
        <taxon>Eukaryota</taxon>
        <taxon>Metazoa</taxon>
        <taxon>Ecdysozoa</taxon>
        <taxon>Arthropoda</taxon>
        <taxon>Crustacea</taxon>
        <taxon>Oligostraca</taxon>
        <taxon>Ostracoda</taxon>
        <taxon>Podocopa</taxon>
        <taxon>Podocopida</taxon>
        <taxon>Cytherocopina</taxon>
        <taxon>Cytheroidea</taxon>
        <taxon>Cytherideidae</taxon>
        <taxon>Cyprideis</taxon>
    </lineage>
</organism>
<dbReference type="InterPro" id="IPR013761">
    <property type="entry name" value="SAM/pointed_sf"/>
</dbReference>
<feature type="compositionally biased region" description="Low complexity" evidence="2">
    <location>
        <begin position="180"/>
        <end position="191"/>
    </location>
</feature>
<feature type="compositionally biased region" description="Polar residues" evidence="2">
    <location>
        <begin position="664"/>
        <end position="673"/>
    </location>
</feature>
<dbReference type="InterPro" id="IPR059089">
    <property type="entry name" value="Kazrin_N"/>
</dbReference>
<evidence type="ECO:0000256" key="2">
    <source>
        <dbReference type="SAM" id="MobiDB-lite"/>
    </source>
</evidence>
<reference evidence="3" key="1">
    <citation type="submission" date="2020-11" db="EMBL/GenBank/DDBJ databases">
        <authorList>
            <person name="Tran Van P."/>
        </authorList>
    </citation>
    <scope>NUCLEOTIDE SEQUENCE</scope>
</reference>
<dbReference type="SUPFAM" id="SSF47769">
    <property type="entry name" value="SAM/Pointed domain"/>
    <property type="match status" value="3"/>
</dbReference>
<feature type="non-terminal residue" evidence="3">
    <location>
        <position position="798"/>
    </location>
</feature>
<name>A0A7R8ZJ16_9CRUS</name>
<accession>A0A7R8ZJ16</accession>
<feature type="region of interest" description="Disordered" evidence="2">
    <location>
        <begin position="70"/>
        <end position="197"/>
    </location>
</feature>
<feature type="compositionally biased region" description="Polar residues" evidence="2">
    <location>
        <begin position="154"/>
        <end position="177"/>
    </location>
</feature>
<sequence length="798" mass="87183">TIRNLLLQESEDSIRTLVTERDEVERERWNLLKHARDESERSVSLSAQIGLKDATIRQLQEELGELRRRVSLSRGPSVSESAAGDAAIGNGERRSPGAIASDEESVGSRRSNVSASHSRRQGSAGGRVTPSAVGGRGSSDRDSGVRGSSDRDSLSAQNNSSDSPSASQEGPNGTSPGVHSAPSASSKSRPPGGHYAAPYYCPTPPSYQNTQTYRRIRPSLLYASVMTTTSSSPSGVRDRLPVPSSIGMSSLSIRSGSGGILSRSAEHIYCAPFSTLGHDPKKKRRPLANLGMKAPWGSISRAFSRATKQLQAAHRSSSKLQFDPSLFETAPFTDTGSDRQSWSPRSSICTSPLREGLEGLGGGYSEKLHLLEEAQQTPLELWRAPTIQAWMELSLGMPQYAVIVAENVKSGKVLLELSDGDLENGLGISLPMHRRKLRLAIEEHRCPSLVRYPNIAKLGHAWVAMEWLRDLGLTQYSEVFAYHLVDARMLEHLTKREVEKHLGINRKFHQASIFHSVYLLRMIQYDVVALAERRRATEDALEDPLVWTNEKVMRWARSIDLHEYAENLRESGVHGALMVLETSFNGDTFANALNIPTSKSILRRHLSQEFDSIVLPARHRLEQDLRRLKEERRRIEKLGGGGGGTLTSAGVALGRNFSRSFTGGLQSSANSSFSEKDSIKSGQSGRSGLRGSIGRRLGQRLKQEFLRYSSPPSLDDQLTPGDDDPYEPCDPFDTPRSPTSLAPPPAPAPAPPQTASNATLTGNDDSETDESVGSSRRSSSRGRCRADVDPTVLTITPV</sequence>
<feature type="region of interest" description="Disordered" evidence="2">
    <location>
        <begin position="664"/>
        <end position="798"/>
    </location>
</feature>
<feature type="coiled-coil region" evidence="1">
    <location>
        <begin position="7"/>
        <end position="69"/>
    </location>
</feature>
<dbReference type="OrthoDB" id="6430345at2759"/>